<evidence type="ECO:0000256" key="8">
    <source>
        <dbReference type="ARBA" id="ARBA00025049"/>
    </source>
</evidence>
<organism evidence="9 10">
    <name type="scientific">Treponema peruense</name>
    <dbReference type="NCBI Taxonomy" id="2787628"/>
    <lineage>
        <taxon>Bacteria</taxon>
        <taxon>Pseudomonadati</taxon>
        <taxon>Spirochaetota</taxon>
        <taxon>Spirochaetia</taxon>
        <taxon>Spirochaetales</taxon>
        <taxon>Treponemataceae</taxon>
        <taxon>Treponema</taxon>
    </lineage>
</organism>
<proteinExistence type="predicted"/>
<evidence type="ECO:0000256" key="3">
    <source>
        <dbReference type="ARBA" id="ARBA00022490"/>
    </source>
</evidence>
<name>A0A7T3RCF0_9SPIR</name>
<dbReference type="RefSeq" id="WP_198442187.1">
    <property type="nucleotide sequence ID" value="NZ_CBCSHE010000001.1"/>
</dbReference>
<keyword evidence="4" id="KW-0444">Lipid biosynthesis</keyword>
<keyword evidence="7 9" id="KW-0456">Lyase</keyword>
<dbReference type="PANTHER" id="PTHR30272:SF1">
    <property type="entry name" value="3-HYDROXYACYL-[ACYL-CARRIER-PROTEIN] DEHYDRATASE"/>
    <property type="match status" value="1"/>
</dbReference>
<evidence type="ECO:0000256" key="7">
    <source>
        <dbReference type="ARBA" id="ARBA00023239"/>
    </source>
</evidence>
<gene>
    <name evidence="9" type="primary">fabZ</name>
    <name evidence="9" type="ORF">IWA51_09180</name>
</gene>
<dbReference type="KEGG" id="tper:IWA51_09180"/>
<keyword evidence="6" id="KW-0443">Lipid metabolism</keyword>
<evidence type="ECO:0000313" key="9">
    <source>
        <dbReference type="EMBL" id="QQA00440.1"/>
    </source>
</evidence>
<keyword evidence="5" id="KW-0441">Lipid A biosynthesis</keyword>
<dbReference type="FunFam" id="3.10.129.10:FF:000001">
    <property type="entry name" value="3-hydroxyacyl-[acyl-carrier-protein] dehydratase FabZ"/>
    <property type="match status" value="1"/>
</dbReference>
<evidence type="ECO:0000256" key="2">
    <source>
        <dbReference type="ARBA" id="ARBA00013167"/>
    </source>
</evidence>
<dbReference type="InterPro" id="IPR013114">
    <property type="entry name" value="FabA_FabZ"/>
</dbReference>
<dbReference type="EC" id="4.2.1.59" evidence="2"/>
<dbReference type="Gene3D" id="3.10.129.10">
    <property type="entry name" value="Hotdog Thioesterase"/>
    <property type="match status" value="1"/>
</dbReference>
<sequence>MAAFTDIETLLPHRKPFLFVDTIESYDDNGCVCTRKFTDEDFFFKGHFPEYPVVPGVILIETMAQGGGAALSLQKKFEEGSLFFLATVDKVKFRHQVRPGDTVRMEVTNLRATPHMVKQAGKAYVGETLCAEAEWMCLVGSADSAK</sequence>
<dbReference type="GO" id="GO:0005737">
    <property type="term" value="C:cytoplasm"/>
    <property type="evidence" value="ECO:0007669"/>
    <property type="project" value="UniProtKB-SubCell"/>
</dbReference>
<keyword evidence="3" id="KW-0963">Cytoplasm</keyword>
<evidence type="ECO:0000256" key="1">
    <source>
        <dbReference type="ARBA" id="ARBA00004496"/>
    </source>
</evidence>
<protein>
    <recommendedName>
        <fullName evidence="2">3-hydroxyacyl-[acyl-carrier-protein] dehydratase</fullName>
        <ecNumber evidence="2">4.2.1.59</ecNumber>
    </recommendedName>
</protein>
<evidence type="ECO:0000313" key="10">
    <source>
        <dbReference type="Proteomes" id="UP000595224"/>
    </source>
</evidence>
<dbReference type="SUPFAM" id="SSF54637">
    <property type="entry name" value="Thioesterase/thiol ester dehydrase-isomerase"/>
    <property type="match status" value="1"/>
</dbReference>
<dbReference type="Proteomes" id="UP000595224">
    <property type="component" value="Chromosome"/>
</dbReference>
<dbReference type="Pfam" id="PF07977">
    <property type="entry name" value="FabA"/>
    <property type="match status" value="1"/>
</dbReference>
<accession>A0A7T3RCF0</accession>
<dbReference type="PANTHER" id="PTHR30272">
    <property type="entry name" value="3-HYDROXYACYL-[ACYL-CARRIER-PROTEIN] DEHYDRATASE"/>
    <property type="match status" value="1"/>
</dbReference>
<dbReference type="EMBL" id="CP064936">
    <property type="protein sequence ID" value="QQA00440.1"/>
    <property type="molecule type" value="Genomic_DNA"/>
</dbReference>
<dbReference type="CDD" id="cd01288">
    <property type="entry name" value="FabZ"/>
    <property type="match status" value="1"/>
</dbReference>
<dbReference type="InterPro" id="IPR029069">
    <property type="entry name" value="HotDog_dom_sf"/>
</dbReference>
<dbReference type="GO" id="GO:0016020">
    <property type="term" value="C:membrane"/>
    <property type="evidence" value="ECO:0007669"/>
    <property type="project" value="GOC"/>
</dbReference>
<comment type="subcellular location">
    <subcellularLocation>
        <location evidence="1">Cytoplasm</location>
    </subcellularLocation>
</comment>
<dbReference type="GO" id="GO:0009245">
    <property type="term" value="P:lipid A biosynthetic process"/>
    <property type="evidence" value="ECO:0007669"/>
    <property type="project" value="UniProtKB-KW"/>
</dbReference>
<reference evidence="9 10" key="1">
    <citation type="submission" date="2020-11" db="EMBL/GenBank/DDBJ databases">
        <title>Treponema Peruensis nv. sp., first commensal Treponema isolated from human feces.</title>
        <authorList>
            <person name="Belkhou C."/>
            <person name="Raes J."/>
        </authorList>
    </citation>
    <scope>NUCLEOTIDE SEQUENCE [LARGE SCALE GENOMIC DNA]</scope>
    <source>
        <strain evidence="9 10">RCC2812</strain>
    </source>
</reference>
<keyword evidence="10" id="KW-1185">Reference proteome</keyword>
<dbReference type="NCBIfam" id="NF000582">
    <property type="entry name" value="PRK00006.1"/>
    <property type="match status" value="1"/>
</dbReference>
<comment type="function">
    <text evidence="8">Involved in unsaturated fatty acids biosynthesis. Catalyzes the dehydration of short chain beta-hydroxyacyl-ACPs and long chain saturated and unsaturated beta-hydroxyacyl-ACPs.</text>
</comment>
<evidence type="ECO:0000256" key="5">
    <source>
        <dbReference type="ARBA" id="ARBA00022556"/>
    </source>
</evidence>
<evidence type="ECO:0000256" key="6">
    <source>
        <dbReference type="ARBA" id="ARBA00023098"/>
    </source>
</evidence>
<dbReference type="GO" id="GO:0019171">
    <property type="term" value="F:(3R)-hydroxyacyl-[acyl-carrier-protein] dehydratase activity"/>
    <property type="evidence" value="ECO:0007669"/>
    <property type="project" value="UniProtKB-EC"/>
</dbReference>
<evidence type="ECO:0000256" key="4">
    <source>
        <dbReference type="ARBA" id="ARBA00022516"/>
    </source>
</evidence>
<dbReference type="AlphaFoldDB" id="A0A7T3RCF0"/>